<proteinExistence type="predicted"/>
<evidence type="ECO:0000313" key="1">
    <source>
        <dbReference type="EMBL" id="QAT87955.1"/>
    </source>
</evidence>
<protein>
    <submittedName>
        <fullName evidence="1">Uncharacterized protein</fullName>
    </submittedName>
</protein>
<dbReference type="Proteomes" id="UP000288758">
    <property type="component" value="Chromosome"/>
</dbReference>
<gene>
    <name evidence="1" type="ORF">EJ065_6426</name>
</gene>
<dbReference type="EMBL" id="CP034669">
    <property type="protein sequence ID" value="QAT87955.1"/>
    <property type="molecule type" value="Genomic_DNA"/>
</dbReference>
<sequence length="85" mass="9151">MPKVTIEVPEGFEDSVKALEETLQRAQKGVVGAGYAHQRSLHVTALTDGAPELHALLDEALCAHAPAADAVVRLVDFWHLKEKPG</sequence>
<dbReference type="RefSeq" id="WP_430869379.1">
    <property type="nucleotide sequence ID" value="NZ_CP034669.1"/>
</dbReference>
<accession>A0A410S154</accession>
<organism evidence="1 2">
    <name type="scientific">Corallococcus coralloides</name>
    <name type="common">Myxococcus coralloides</name>
    <dbReference type="NCBI Taxonomy" id="184914"/>
    <lineage>
        <taxon>Bacteria</taxon>
        <taxon>Pseudomonadati</taxon>
        <taxon>Myxococcota</taxon>
        <taxon>Myxococcia</taxon>
        <taxon>Myxococcales</taxon>
        <taxon>Cystobacterineae</taxon>
        <taxon>Myxococcaceae</taxon>
        <taxon>Corallococcus</taxon>
    </lineage>
</organism>
<evidence type="ECO:0000313" key="2">
    <source>
        <dbReference type="Proteomes" id="UP000288758"/>
    </source>
</evidence>
<dbReference type="AlphaFoldDB" id="A0A410S154"/>
<name>A0A410S154_CORCK</name>
<reference evidence="1 2" key="1">
    <citation type="submission" date="2018-12" db="EMBL/GenBank/DDBJ databases">
        <title>Complete Genome Sequence of the Corallopyronin A producing Myxobacterium Corallococcus coralloides B035.</title>
        <authorList>
            <person name="Bouhired S.M."/>
            <person name="Rupp O."/>
            <person name="Blom J."/>
            <person name="Schaeberle T.F."/>
            <person name="Kehraus S."/>
            <person name="Schiefer A."/>
            <person name="Pfarr K."/>
            <person name="Goesmann A."/>
            <person name="Hoerauf A."/>
            <person name="Koenig G.M."/>
        </authorList>
    </citation>
    <scope>NUCLEOTIDE SEQUENCE [LARGE SCALE GENOMIC DNA]</scope>
    <source>
        <strain evidence="1 2">B035</strain>
    </source>
</reference>